<dbReference type="AlphaFoldDB" id="A0A378UER5"/>
<dbReference type="Proteomes" id="UP000254107">
    <property type="component" value="Unassembled WGS sequence"/>
</dbReference>
<keyword evidence="2" id="KW-1185">Reference proteome</keyword>
<dbReference type="RefSeq" id="WP_115248446.1">
    <property type="nucleotide sequence ID" value="NZ_UGQC01000004.1"/>
</dbReference>
<gene>
    <name evidence="1" type="ORF">NCTC7911_03053</name>
</gene>
<dbReference type="EMBL" id="UGQC01000004">
    <property type="protein sequence ID" value="STZ74872.1"/>
    <property type="molecule type" value="Genomic_DNA"/>
</dbReference>
<sequence>MTKSGLYINGNKVCDIHQYSIIKIIPNSFNVNQGNTMFQNNIHGNVGYINNGVHNGDISFQGSKIVVDDKEFDIKEFSNNQETIQIEIFGNLQSLNSVSGNLTIKAENIGKIKNVNGDIGIQANSVGSASTVNGNVCANKK</sequence>
<name>A0A378UER5_MORLA</name>
<evidence type="ECO:0000313" key="1">
    <source>
        <dbReference type="EMBL" id="STZ74872.1"/>
    </source>
</evidence>
<organism evidence="1 2">
    <name type="scientific">Moraxella lacunata</name>
    <dbReference type="NCBI Taxonomy" id="477"/>
    <lineage>
        <taxon>Bacteria</taxon>
        <taxon>Pseudomonadati</taxon>
        <taxon>Pseudomonadota</taxon>
        <taxon>Gammaproteobacteria</taxon>
        <taxon>Moraxellales</taxon>
        <taxon>Moraxellaceae</taxon>
        <taxon>Moraxella</taxon>
    </lineage>
</organism>
<accession>A0A378UER5</accession>
<proteinExistence type="predicted"/>
<protein>
    <submittedName>
        <fullName evidence="1">Uncharacterized protein</fullName>
    </submittedName>
</protein>
<dbReference type="GeneID" id="302271517"/>
<reference evidence="1 2" key="1">
    <citation type="submission" date="2018-06" db="EMBL/GenBank/DDBJ databases">
        <authorList>
            <consortium name="Pathogen Informatics"/>
            <person name="Doyle S."/>
        </authorList>
    </citation>
    <scope>NUCLEOTIDE SEQUENCE [LARGE SCALE GENOMIC DNA]</scope>
    <source>
        <strain evidence="1 2">NCTC7911</strain>
    </source>
</reference>
<evidence type="ECO:0000313" key="2">
    <source>
        <dbReference type="Proteomes" id="UP000254107"/>
    </source>
</evidence>